<reference evidence="2" key="1">
    <citation type="submission" date="2018-01" db="EMBL/GenBank/DDBJ databases">
        <authorList>
            <person name="Kerou L M."/>
        </authorList>
    </citation>
    <scope>NUCLEOTIDE SEQUENCE [LARGE SCALE GENOMIC DNA]</scope>
    <source>
        <strain evidence="2">SCU2</strain>
    </source>
</reference>
<dbReference type="EMBL" id="LT981265">
    <property type="protein sequence ID" value="SPC33821.1"/>
    <property type="molecule type" value="Genomic_DNA"/>
</dbReference>
<organism evidence="1 2">
    <name type="scientific">Candidatus Nitrosocaldus cavascurensis</name>
    <dbReference type="NCBI Taxonomy" id="2058097"/>
    <lineage>
        <taxon>Archaea</taxon>
        <taxon>Nitrososphaerota</taxon>
        <taxon>Nitrososphaeria</taxon>
        <taxon>Candidatus Nitrosocaldales</taxon>
        <taxon>Candidatus Nitrosocaldaceae</taxon>
        <taxon>Candidatus Nitrosocaldus</taxon>
    </lineage>
</organism>
<dbReference type="Proteomes" id="UP000236248">
    <property type="component" value="Chromosome NCAV"/>
</dbReference>
<name>A0A2K5AQ89_9ARCH</name>
<evidence type="ECO:0000313" key="1">
    <source>
        <dbReference type="EMBL" id="SPC33821.1"/>
    </source>
</evidence>
<dbReference type="AlphaFoldDB" id="A0A2K5AQ89"/>
<evidence type="ECO:0008006" key="3">
    <source>
        <dbReference type="Google" id="ProtNLM"/>
    </source>
</evidence>
<sequence length="37" mass="4253">MLILEEPEVHLYPRLQRNVARLLAMLARSGVSTHHNS</sequence>
<dbReference type="KEGG" id="ncv:NCAV_0635"/>
<gene>
    <name evidence="1" type="ORF">NCAV_0635</name>
</gene>
<protein>
    <recommendedName>
        <fullName evidence="3">ATPase AAA-type core domain-containing protein</fullName>
    </recommendedName>
</protein>
<evidence type="ECO:0000313" key="2">
    <source>
        <dbReference type="Proteomes" id="UP000236248"/>
    </source>
</evidence>
<proteinExistence type="predicted"/>
<accession>A0A2K5AQ89</accession>
<keyword evidence="2" id="KW-1185">Reference proteome</keyword>